<dbReference type="EMBL" id="JACHMI010000002">
    <property type="protein sequence ID" value="MBB6557306.1"/>
    <property type="molecule type" value="Genomic_DNA"/>
</dbReference>
<dbReference type="RefSeq" id="WP_185112888.1">
    <property type="nucleotide sequence ID" value="NZ_BAAAXY010000269.1"/>
</dbReference>
<accession>A0A7X0P8Q2</accession>
<name>A0A7X0P8Q2_9ACTN</name>
<reference evidence="1 2" key="1">
    <citation type="submission" date="2020-08" db="EMBL/GenBank/DDBJ databases">
        <title>Sequencing the genomes of 1000 actinobacteria strains.</title>
        <authorList>
            <person name="Klenk H.-P."/>
        </authorList>
    </citation>
    <scope>NUCLEOTIDE SEQUENCE [LARGE SCALE GENOMIC DNA]</scope>
    <source>
        <strain evidence="1 2">DSM 43768</strain>
    </source>
</reference>
<comment type="caution">
    <text evidence="1">The sequence shown here is derived from an EMBL/GenBank/DDBJ whole genome shotgun (WGS) entry which is preliminary data.</text>
</comment>
<dbReference type="Proteomes" id="UP000565579">
    <property type="component" value="Unassembled WGS sequence"/>
</dbReference>
<gene>
    <name evidence="1" type="ORF">HD593_012196</name>
</gene>
<sequence>MVPDDWQVTEVTDTADESGRVEAWEITLTRAADGVTVGVFLPKMAIESTAVACALTSTDEVIDVLMHRAVHPIYEPSLPETNPWQLSGEQARAAVLERVERCKRDHATVTTAVPKARTAAARKAADVLAPLKSHVRIDPVKAAATRLEHQRALLRADR</sequence>
<proteinExistence type="predicted"/>
<dbReference type="AlphaFoldDB" id="A0A7X0P8Q2"/>
<protein>
    <submittedName>
        <fullName evidence="1">Uncharacterized protein</fullName>
    </submittedName>
</protein>
<evidence type="ECO:0000313" key="1">
    <source>
        <dbReference type="EMBL" id="MBB6557306.1"/>
    </source>
</evidence>
<keyword evidence="2" id="KW-1185">Reference proteome</keyword>
<evidence type="ECO:0000313" key="2">
    <source>
        <dbReference type="Proteomes" id="UP000565579"/>
    </source>
</evidence>
<organism evidence="1 2">
    <name type="scientific">Nonomuraea rubra</name>
    <dbReference type="NCBI Taxonomy" id="46180"/>
    <lineage>
        <taxon>Bacteria</taxon>
        <taxon>Bacillati</taxon>
        <taxon>Actinomycetota</taxon>
        <taxon>Actinomycetes</taxon>
        <taxon>Streptosporangiales</taxon>
        <taxon>Streptosporangiaceae</taxon>
        <taxon>Nonomuraea</taxon>
    </lineage>
</organism>